<reference evidence="2 3" key="1">
    <citation type="journal article" date="2011" name="PLoS Pathog.">
        <title>Endophytic Life Strategies Decoded by Genome and Transcriptome Analyses of the Mutualistic Root Symbiont Piriformospora indica.</title>
        <authorList>
            <person name="Zuccaro A."/>
            <person name="Lahrmann U."/>
            <person name="Guldener U."/>
            <person name="Langen G."/>
            <person name="Pfiffi S."/>
            <person name="Biedenkopf D."/>
            <person name="Wong P."/>
            <person name="Samans B."/>
            <person name="Grimm C."/>
            <person name="Basiewicz M."/>
            <person name="Murat C."/>
            <person name="Martin F."/>
            <person name="Kogel K.H."/>
        </authorList>
    </citation>
    <scope>NUCLEOTIDE SEQUENCE [LARGE SCALE GENOMIC DNA]</scope>
    <source>
        <strain evidence="2 3">DSM 11827</strain>
    </source>
</reference>
<name>G4U0T9_SERID</name>
<evidence type="ECO:0000313" key="3">
    <source>
        <dbReference type="Proteomes" id="UP000007148"/>
    </source>
</evidence>
<proteinExistence type="predicted"/>
<organism evidence="2 3">
    <name type="scientific">Serendipita indica (strain DSM 11827)</name>
    <name type="common">Root endophyte fungus</name>
    <name type="synonym">Piriformospora indica</name>
    <dbReference type="NCBI Taxonomy" id="1109443"/>
    <lineage>
        <taxon>Eukaryota</taxon>
        <taxon>Fungi</taxon>
        <taxon>Dikarya</taxon>
        <taxon>Basidiomycota</taxon>
        <taxon>Agaricomycotina</taxon>
        <taxon>Agaricomycetes</taxon>
        <taxon>Sebacinales</taxon>
        <taxon>Serendipitaceae</taxon>
        <taxon>Serendipita</taxon>
    </lineage>
</organism>
<keyword evidence="3" id="KW-1185">Reference proteome</keyword>
<dbReference type="HOGENOM" id="CLU_3368707_0_0_1"/>
<feature type="compositionally biased region" description="Polar residues" evidence="1">
    <location>
        <begin position="1"/>
        <end position="11"/>
    </location>
</feature>
<dbReference type="InParanoid" id="G4U0T9"/>
<sequence length="35" mass="3907">MNLGYGTSTNMGIDMHDENARARDTEGRVEHGKKD</sequence>
<feature type="region of interest" description="Disordered" evidence="1">
    <location>
        <begin position="1"/>
        <end position="35"/>
    </location>
</feature>
<protein>
    <submittedName>
        <fullName evidence="2">Uncharacterized protein</fullName>
    </submittedName>
</protein>
<comment type="caution">
    <text evidence="2">The sequence shown here is derived from an EMBL/GenBank/DDBJ whole genome shotgun (WGS) entry which is preliminary data.</text>
</comment>
<feature type="compositionally biased region" description="Basic and acidic residues" evidence="1">
    <location>
        <begin position="14"/>
        <end position="35"/>
    </location>
</feature>
<gene>
    <name evidence="2" type="ORF">PIIN_11164</name>
</gene>
<evidence type="ECO:0000313" key="2">
    <source>
        <dbReference type="EMBL" id="CCA77182.1"/>
    </source>
</evidence>
<dbReference type="AlphaFoldDB" id="G4U0T9"/>
<evidence type="ECO:0000256" key="1">
    <source>
        <dbReference type="SAM" id="MobiDB-lite"/>
    </source>
</evidence>
<dbReference type="EMBL" id="CAFZ01001344">
    <property type="protein sequence ID" value="CCA77182.1"/>
    <property type="molecule type" value="Genomic_DNA"/>
</dbReference>
<accession>G4U0T9</accession>
<dbReference type="Proteomes" id="UP000007148">
    <property type="component" value="Unassembled WGS sequence"/>
</dbReference>